<dbReference type="EMBL" id="CP043031">
    <property type="protein sequence ID" value="QEH93794.1"/>
    <property type="molecule type" value="Genomic_DNA"/>
</dbReference>
<dbReference type="PANTHER" id="PTHR21485:SF3">
    <property type="entry name" value="N-ACYLNEURAMINATE CYTIDYLYLTRANSFERASE"/>
    <property type="match status" value="1"/>
</dbReference>
<protein>
    <submittedName>
        <fullName evidence="1">Acylneuraminate cytidylyltransferase family protein</fullName>
    </submittedName>
</protein>
<keyword evidence="1" id="KW-0808">Transferase</keyword>
<accession>A0ABX5ZDF7</accession>
<evidence type="ECO:0000313" key="2">
    <source>
        <dbReference type="Proteomes" id="UP000323565"/>
    </source>
</evidence>
<dbReference type="GO" id="GO:0016779">
    <property type="term" value="F:nucleotidyltransferase activity"/>
    <property type="evidence" value="ECO:0007669"/>
    <property type="project" value="UniProtKB-KW"/>
</dbReference>
<evidence type="ECO:0000313" key="1">
    <source>
        <dbReference type="EMBL" id="QEH93794.1"/>
    </source>
</evidence>
<keyword evidence="2" id="KW-1185">Reference proteome</keyword>
<proteinExistence type="predicted"/>
<dbReference type="Proteomes" id="UP000323565">
    <property type="component" value="Chromosome"/>
</dbReference>
<name>A0ABX5ZDF7_9MICO</name>
<dbReference type="InterPro" id="IPR029044">
    <property type="entry name" value="Nucleotide-diphossugar_trans"/>
</dbReference>
<dbReference type="InterPro" id="IPR003329">
    <property type="entry name" value="Cytidylyl_trans"/>
</dbReference>
<keyword evidence="1" id="KW-0548">Nucleotidyltransferase</keyword>
<dbReference type="CDD" id="cd02513">
    <property type="entry name" value="CMP-NeuAc_Synthase"/>
    <property type="match status" value="1"/>
</dbReference>
<dbReference type="InterPro" id="IPR050793">
    <property type="entry name" value="CMP-NeuNAc_synthase"/>
</dbReference>
<dbReference type="PANTHER" id="PTHR21485">
    <property type="entry name" value="HAD SUPERFAMILY MEMBERS CMAS AND KDSC"/>
    <property type="match status" value="1"/>
</dbReference>
<dbReference type="SUPFAM" id="SSF53448">
    <property type="entry name" value="Nucleotide-diphospho-sugar transferases"/>
    <property type="match status" value="1"/>
</dbReference>
<dbReference type="Pfam" id="PF02348">
    <property type="entry name" value="CTP_transf_3"/>
    <property type="match status" value="1"/>
</dbReference>
<gene>
    <name evidence="1" type="ORF">FV141_09820</name>
</gene>
<reference evidence="1 2" key="1">
    <citation type="submission" date="2019-08" db="EMBL/GenBank/DDBJ databases">
        <title>Dermacoccus abyssi strain HZAU 226, whole genome Nanopore sequencing project.</title>
        <authorList>
            <person name="Guo A."/>
            <person name="Zhang X."/>
            <person name="Ruan Y."/>
            <person name="Liu W."/>
            <person name="Chen Q."/>
            <person name="Gu L."/>
        </authorList>
    </citation>
    <scope>NUCLEOTIDE SEQUENCE [LARGE SCALE GENOMIC DNA]</scope>
    <source>
        <strain evidence="1 2">HZAU 226</strain>
    </source>
</reference>
<organism evidence="1 2">
    <name type="scientific">Dermacoccus abyssi</name>
    <dbReference type="NCBI Taxonomy" id="322596"/>
    <lineage>
        <taxon>Bacteria</taxon>
        <taxon>Bacillati</taxon>
        <taxon>Actinomycetota</taxon>
        <taxon>Actinomycetes</taxon>
        <taxon>Micrococcales</taxon>
        <taxon>Dermacoccaceae</taxon>
        <taxon>Dermacoccus</taxon>
    </lineage>
</organism>
<dbReference type="Gene3D" id="3.90.550.10">
    <property type="entry name" value="Spore Coat Polysaccharide Biosynthesis Protein SpsA, Chain A"/>
    <property type="match status" value="1"/>
</dbReference>
<sequence length="235" mass="26125">MPQFTPAVIPARGGSKGVLRKNVKPLQGKPLIVWTIEQALATPGVVPYVSTEDDEIAAVSRAAGARIIERPEELAQDDTASEPVIEHAIDVVTREEGRKPEQVMFLQATSPLRLAGTLERCLTEFAASGADSMVGVVPAEIFLWSGAPAVRAHYPYEARPRRQDITPEQMRYRETGSLYLTRTDIYERHHNRLGGRIELFVMDPLEGIDIDAEEDFIVAEQLLRRAAEERSVPEL</sequence>